<gene>
    <name evidence="2" type="ORF">GCM10017774_83240</name>
</gene>
<organism evidence="2 3">
    <name type="scientific">Lentzea cavernae</name>
    <dbReference type="NCBI Taxonomy" id="2020703"/>
    <lineage>
        <taxon>Bacteria</taxon>
        <taxon>Bacillati</taxon>
        <taxon>Actinomycetota</taxon>
        <taxon>Actinomycetes</taxon>
        <taxon>Pseudonocardiales</taxon>
        <taxon>Pseudonocardiaceae</taxon>
        <taxon>Lentzea</taxon>
    </lineage>
</organism>
<keyword evidence="3" id="KW-1185">Reference proteome</keyword>
<evidence type="ECO:0000313" key="2">
    <source>
        <dbReference type="EMBL" id="GHH59820.1"/>
    </source>
</evidence>
<reference evidence="3" key="1">
    <citation type="journal article" date="2019" name="Int. J. Syst. Evol. Microbiol.">
        <title>The Global Catalogue of Microorganisms (GCM) 10K type strain sequencing project: providing services to taxonomists for standard genome sequencing and annotation.</title>
        <authorList>
            <consortium name="The Broad Institute Genomics Platform"/>
            <consortium name="The Broad Institute Genome Sequencing Center for Infectious Disease"/>
            <person name="Wu L."/>
            <person name="Ma J."/>
        </authorList>
    </citation>
    <scope>NUCLEOTIDE SEQUENCE [LARGE SCALE GENOMIC DNA]</scope>
    <source>
        <strain evidence="3">CGMCC 4.7367</strain>
    </source>
</reference>
<sequence>MSVQLVIPVKRNTPARLIGLGLTVLACIGLMWLIVGWVGAIVLTAELFLLGRLLMRAAHGR</sequence>
<name>A0ABQ3N2N6_9PSEU</name>
<feature type="transmembrane region" description="Helical" evidence="1">
    <location>
        <begin position="20"/>
        <end position="51"/>
    </location>
</feature>
<dbReference type="EMBL" id="BNAR01000022">
    <property type="protein sequence ID" value="GHH59820.1"/>
    <property type="molecule type" value="Genomic_DNA"/>
</dbReference>
<keyword evidence="1" id="KW-0472">Membrane</keyword>
<keyword evidence="1" id="KW-1133">Transmembrane helix</keyword>
<proteinExistence type="predicted"/>
<evidence type="ECO:0000313" key="3">
    <source>
        <dbReference type="Proteomes" id="UP000605568"/>
    </source>
</evidence>
<dbReference type="Proteomes" id="UP000605568">
    <property type="component" value="Unassembled WGS sequence"/>
</dbReference>
<dbReference type="RefSeq" id="WP_191304931.1">
    <property type="nucleotide sequence ID" value="NZ_BNAR01000022.1"/>
</dbReference>
<evidence type="ECO:0000256" key="1">
    <source>
        <dbReference type="SAM" id="Phobius"/>
    </source>
</evidence>
<protein>
    <recommendedName>
        <fullName evidence="4">Phosphatidate cytidylyltransferase</fullName>
    </recommendedName>
</protein>
<keyword evidence="1" id="KW-0812">Transmembrane</keyword>
<accession>A0ABQ3N2N6</accession>
<evidence type="ECO:0008006" key="4">
    <source>
        <dbReference type="Google" id="ProtNLM"/>
    </source>
</evidence>
<comment type="caution">
    <text evidence="2">The sequence shown here is derived from an EMBL/GenBank/DDBJ whole genome shotgun (WGS) entry which is preliminary data.</text>
</comment>